<protein>
    <recommendedName>
        <fullName evidence="6">SASP H</fullName>
    </recommendedName>
</protein>
<evidence type="ECO:0008006" key="6">
    <source>
        <dbReference type="Google" id="ProtNLM"/>
    </source>
</evidence>
<dbReference type="RefSeq" id="WP_084600236.1">
    <property type="nucleotide sequence ID" value="NZ_AVPG01000016.1"/>
</dbReference>
<gene>
    <name evidence="4" type="ORF">N784_06065</name>
</gene>
<comment type="subcellular location">
    <subcellularLocation>
        <location evidence="1">Spore core</location>
    </subcellularLocation>
</comment>
<dbReference type="eggNOG" id="ENOG5033AUF">
    <property type="taxonomic scope" value="Bacteria"/>
</dbReference>
<name>A0A0A5HR75_9BACI</name>
<dbReference type="Proteomes" id="UP000030401">
    <property type="component" value="Unassembled WGS sequence"/>
</dbReference>
<dbReference type="EMBL" id="AVPG01000016">
    <property type="protein sequence ID" value="KGX86127.1"/>
    <property type="molecule type" value="Genomic_DNA"/>
</dbReference>
<dbReference type="AlphaFoldDB" id="A0A0A5HR75"/>
<sequence>MNKQRATEIAQSPIMANVSYNGMPIYIQHVDEHNDTARISNPAHISWISRTFPEFRAHFPNSAHIS</sequence>
<dbReference type="GO" id="GO:0030436">
    <property type="term" value="P:asexual sporulation"/>
    <property type="evidence" value="ECO:0007669"/>
    <property type="project" value="InterPro"/>
</dbReference>
<dbReference type="GO" id="GO:0030435">
    <property type="term" value="P:sporulation resulting in formation of a cellular spore"/>
    <property type="evidence" value="ECO:0007669"/>
    <property type="project" value="UniProtKB-KW"/>
</dbReference>
<evidence type="ECO:0000256" key="2">
    <source>
        <dbReference type="ARBA" id="ARBA00006573"/>
    </source>
</evidence>
<accession>A0A0A5HR75</accession>
<organism evidence="4 5">
    <name type="scientific">Pontibacillus litoralis JSM 072002</name>
    <dbReference type="NCBI Taxonomy" id="1385512"/>
    <lineage>
        <taxon>Bacteria</taxon>
        <taxon>Bacillati</taxon>
        <taxon>Bacillota</taxon>
        <taxon>Bacilli</taxon>
        <taxon>Bacillales</taxon>
        <taxon>Bacillaceae</taxon>
        <taxon>Pontibacillus</taxon>
    </lineage>
</organism>
<evidence type="ECO:0000256" key="3">
    <source>
        <dbReference type="ARBA" id="ARBA00022969"/>
    </source>
</evidence>
<comment type="caution">
    <text evidence="4">The sequence shown here is derived from an EMBL/GenBank/DDBJ whole genome shotgun (WGS) entry which is preliminary data.</text>
</comment>
<reference evidence="4 5" key="1">
    <citation type="submission" date="2013-08" db="EMBL/GenBank/DDBJ databases">
        <authorList>
            <person name="Huang J."/>
            <person name="Wang G."/>
        </authorList>
    </citation>
    <scope>NUCLEOTIDE SEQUENCE [LARGE SCALE GENOMIC DNA]</scope>
    <source>
        <strain evidence="4 5">JSM 072002</strain>
    </source>
</reference>
<dbReference type="InterPro" id="IPR012610">
    <property type="entry name" value="SASP_SspH"/>
</dbReference>
<comment type="similarity">
    <text evidence="2">Belongs to the SspH family.</text>
</comment>
<dbReference type="Pfam" id="PF08141">
    <property type="entry name" value="SspH"/>
    <property type="match status" value="1"/>
</dbReference>
<proteinExistence type="inferred from homology"/>
<dbReference type="STRING" id="1385512.N784_06065"/>
<evidence type="ECO:0000256" key="1">
    <source>
        <dbReference type="ARBA" id="ARBA00004288"/>
    </source>
</evidence>
<evidence type="ECO:0000313" key="5">
    <source>
        <dbReference type="Proteomes" id="UP000030401"/>
    </source>
</evidence>
<dbReference type="OrthoDB" id="1683648at2"/>
<dbReference type="NCBIfam" id="TIGR02861">
    <property type="entry name" value="SASP_H"/>
    <property type="match status" value="1"/>
</dbReference>
<evidence type="ECO:0000313" key="4">
    <source>
        <dbReference type="EMBL" id="KGX86127.1"/>
    </source>
</evidence>
<keyword evidence="5" id="KW-1185">Reference proteome</keyword>
<keyword evidence="3" id="KW-0749">Sporulation</keyword>
<dbReference type="GO" id="GO:0042601">
    <property type="term" value="C:endospore-forming forespore"/>
    <property type="evidence" value="ECO:0007669"/>
    <property type="project" value="InterPro"/>
</dbReference>